<feature type="transmembrane region" description="Helical" evidence="11">
    <location>
        <begin position="242"/>
        <end position="261"/>
    </location>
</feature>
<dbReference type="PANTHER" id="PTHR30413:SF10">
    <property type="entry name" value="CAPSULE POLYSACCHARIDE EXPORT INNER-MEMBRANE PROTEIN CTRC"/>
    <property type="match status" value="1"/>
</dbReference>
<evidence type="ECO:0000256" key="1">
    <source>
        <dbReference type="ARBA" id="ARBA00004651"/>
    </source>
</evidence>
<evidence type="ECO:0000256" key="4">
    <source>
        <dbReference type="ARBA" id="ARBA00022475"/>
    </source>
</evidence>
<gene>
    <name evidence="13" type="ORF">D6R50_11520</name>
</gene>
<feature type="domain" description="ABC transmembrane type-2" evidence="12">
    <location>
        <begin position="39"/>
        <end position="264"/>
    </location>
</feature>
<dbReference type="PIRSF" id="PIRSF006648">
    <property type="entry name" value="DrrB"/>
    <property type="match status" value="1"/>
</dbReference>
<dbReference type="GO" id="GO:0015920">
    <property type="term" value="P:lipopolysaccharide transport"/>
    <property type="evidence" value="ECO:0007669"/>
    <property type="project" value="TreeGrafter"/>
</dbReference>
<evidence type="ECO:0000256" key="9">
    <source>
        <dbReference type="ARBA" id="ARBA00023047"/>
    </source>
</evidence>
<evidence type="ECO:0000256" key="6">
    <source>
        <dbReference type="ARBA" id="ARBA00022692"/>
    </source>
</evidence>
<evidence type="ECO:0000256" key="11">
    <source>
        <dbReference type="RuleBase" id="RU361157"/>
    </source>
</evidence>
<evidence type="ECO:0000259" key="12">
    <source>
        <dbReference type="PROSITE" id="PS51012"/>
    </source>
</evidence>
<dbReference type="GO" id="GO:0015774">
    <property type="term" value="P:polysaccharide transport"/>
    <property type="evidence" value="ECO:0007669"/>
    <property type="project" value="UniProtKB-KW"/>
</dbReference>
<feature type="transmembrane region" description="Helical" evidence="11">
    <location>
        <begin position="187"/>
        <end position="205"/>
    </location>
</feature>
<keyword evidence="5" id="KW-0762">Sugar transport</keyword>
<proteinExistence type="inferred from homology"/>
<comment type="subcellular location">
    <subcellularLocation>
        <location evidence="11">Cell inner membrane</location>
        <topology evidence="11">Multi-pass membrane protein</topology>
    </subcellularLocation>
    <subcellularLocation>
        <location evidence="1">Cell membrane</location>
        <topology evidence="1">Multi-pass membrane protein</topology>
    </subcellularLocation>
</comment>
<feature type="transmembrane region" description="Helical" evidence="11">
    <location>
        <begin position="77"/>
        <end position="98"/>
    </location>
</feature>
<evidence type="ECO:0000256" key="2">
    <source>
        <dbReference type="ARBA" id="ARBA00007783"/>
    </source>
</evidence>
<dbReference type="PROSITE" id="PS51012">
    <property type="entry name" value="ABC_TM2"/>
    <property type="match status" value="1"/>
</dbReference>
<comment type="similarity">
    <text evidence="2 11">Belongs to the ABC-2 integral membrane protein family.</text>
</comment>
<dbReference type="Pfam" id="PF01061">
    <property type="entry name" value="ABC2_membrane"/>
    <property type="match status" value="1"/>
</dbReference>
<keyword evidence="4 11" id="KW-1003">Cell membrane</keyword>
<dbReference type="InterPro" id="IPR013525">
    <property type="entry name" value="ABC2_TM"/>
</dbReference>
<dbReference type="Proteomes" id="UP000281725">
    <property type="component" value="Unassembled WGS sequence"/>
</dbReference>
<organism evidence="13 14">
    <name type="scientific">Aeromonas veronii</name>
    <dbReference type="NCBI Taxonomy" id="654"/>
    <lineage>
        <taxon>Bacteria</taxon>
        <taxon>Pseudomonadati</taxon>
        <taxon>Pseudomonadota</taxon>
        <taxon>Gammaproteobacteria</taxon>
        <taxon>Aeromonadales</taxon>
        <taxon>Aeromonadaceae</taxon>
        <taxon>Aeromonas</taxon>
    </lineage>
</organism>
<evidence type="ECO:0000256" key="5">
    <source>
        <dbReference type="ARBA" id="ARBA00022597"/>
    </source>
</evidence>
<sequence length="272" mass="30798">MNRDSSISPIRMLSFYNNRHLIITLVRREVAARYRGSLFGNLWALFTPLFMLAVYTFIFSVVFKARWSGGSDSRSEFALVLFAGLMVFNLFSECFNRAPRLILENVNYVKKVVFPLDILPWVALGSAMINLLISFLVWIAFYTIAFGIPPVTALLFPVVILPLALLVMGVSWALAAMGVYLRDLSQLVGVISTILMFLSPIFYPVEALPEEYRHWLNINPLTPVIAQVRDVLYWGKLPSWELYGMTLIAGMAVMYAGFALFQKTRKGFADVL</sequence>
<evidence type="ECO:0000256" key="3">
    <source>
        <dbReference type="ARBA" id="ARBA00022448"/>
    </source>
</evidence>
<dbReference type="EMBL" id="RAWX01000002">
    <property type="protein sequence ID" value="RKJ89852.1"/>
    <property type="molecule type" value="Genomic_DNA"/>
</dbReference>
<evidence type="ECO:0000256" key="7">
    <source>
        <dbReference type="ARBA" id="ARBA00022903"/>
    </source>
</evidence>
<keyword evidence="7" id="KW-0972">Capsule biogenesis/degradation</keyword>
<reference evidence="13 14" key="1">
    <citation type="submission" date="2018-09" db="EMBL/GenBank/DDBJ databases">
        <title>Genome sequencing of Aeromonas veronii MS-17-88.</title>
        <authorList>
            <person name="Tekedar H.C."/>
            <person name="Arick M.A."/>
            <person name="Hsu C.-Y."/>
            <person name="Thrash A."/>
            <person name="Karsi A."/>
            <person name="Lawrence M.L."/>
            <person name="Abdelhamed H."/>
        </authorList>
    </citation>
    <scope>NUCLEOTIDE SEQUENCE [LARGE SCALE GENOMIC DNA]</scope>
    <source>
        <strain evidence="13 14">MS 17-88</strain>
    </source>
</reference>
<evidence type="ECO:0000256" key="8">
    <source>
        <dbReference type="ARBA" id="ARBA00022989"/>
    </source>
</evidence>
<dbReference type="RefSeq" id="WP_120415138.1">
    <property type="nucleotide sequence ID" value="NZ_JAPEEU010000001.1"/>
</dbReference>
<dbReference type="AlphaFoldDB" id="A0A3A9ITP7"/>
<dbReference type="InterPro" id="IPR000412">
    <property type="entry name" value="ABC_2_transport"/>
</dbReference>
<evidence type="ECO:0000313" key="14">
    <source>
        <dbReference type="Proteomes" id="UP000281725"/>
    </source>
</evidence>
<keyword evidence="6 11" id="KW-0812">Transmembrane</keyword>
<feature type="transmembrane region" description="Helical" evidence="11">
    <location>
        <begin position="118"/>
        <end position="148"/>
    </location>
</feature>
<name>A0A3A9ITP7_AERVE</name>
<dbReference type="GO" id="GO:0140359">
    <property type="term" value="F:ABC-type transporter activity"/>
    <property type="evidence" value="ECO:0007669"/>
    <property type="project" value="InterPro"/>
</dbReference>
<protein>
    <recommendedName>
        <fullName evidence="11">Transport permease protein</fullName>
    </recommendedName>
</protein>
<keyword evidence="3 11" id="KW-0813">Transport</keyword>
<dbReference type="InterPro" id="IPR047817">
    <property type="entry name" value="ABC2_TM_bact-type"/>
</dbReference>
<keyword evidence="9" id="KW-0625">Polysaccharide transport</keyword>
<comment type="caution">
    <text evidence="13">The sequence shown here is derived from an EMBL/GenBank/DDBJ whole genome shotgun (WGS) entry which is preliminary data.</text>
</comment>
<keyword evidence="8 11" id="KW-1133">Transmembrane helix</keyword>
<evidence type="ECO:0000313" key="13">
    <source>
        <dbReference type="EMBL" id="RKJ89852.1"/>
    </source>
</evidence>
<keyword evidence="10 11" id="KW-0472">Membrane</keyword>
<evidence type="ECO:0000256" key="10">
    <source>
        <dbReference type="ARBA" id="ARBA00023136"/>
    </source>
</evidence>
<feature type="transmembrane region" description="Helical" evidence="11">
    <location>
        <begin position="42"/>
        <end position="65"/>
    </location>
</feature>
<feature type="transmembrane region" description="Helical" evidence="11">
    <location>
        <begin position="154"/>
        <end position="175"/>
    </location>
</feature>
<accession>A0A3A9ITP7</accession>
<dbReference type="GO" id="GO:0043190">
    <property type="term" value="C:ATP-binding cassette (ABC) transporter complex"/>
    <property type="evidence" value="ECO:0007669"/>
    <property type="project" value="InterPro"/>
</dbReference>
<dbReference type="PANTHER" id="PTHR30413">
    <property type="entry name" value="INNER MEMBRANE TRANSPORT PERMEASE"/>
    <property type="match status" value="1"/>
</dbReference>